<dbReference type="GO" id="GO:0008360">
    <property type="term" value="P:regulation of cell shape"/>
    <property type="evidence" value="ECO:0007669"/>
    <property type="project" value="UniProtKB-KW"/>
</dbReference>
<dbReference type="PROSITE" id="PS51191">
    <property type="entry name" value="FEMABX"/>
    <property type="match status" value="1"/>
</dbReference>
<keyword evidence="5" id="KW-0012">Acyltransferase</keyword>
<evidence type="ECO:0000256" key="3">
    <source>
        <dbReference type="ARBA" id="ARBA00022960"/>
    </source>
</evidence>
<evidence type="ECO:0000256" key="6">
    <source>
        <dbReference type="ARBA" id="ARBA00023316"/>
    </source>
</evidence>
<accession>A0A0P6S4V8</accession>
<dbReference type="InterPro" id="IPR016181">
    <property type="entry name" value="Acyl_CoA_acyltransferase"/>
</dbReference>
<keyword evidence="8" id="KW-1185">Reference proteome</keyword>
<dbReference type="GO" id="GO:0071555">
    <property type="term" value="P:cell wall organization"/>
    <property type="evidence" value="ECO:0007669"/>
    <property type="project" value="UniProtKB-KW"/>
</dbReference>
<dbReference type="RefSeq" id="WP_054278062.1">
    <property type="nucleotide sequence ID" value="NZ_LHQM01000003.1"/>
</dbReference>
<dbReference type="PATRIC" id="fig|119224.3.peg.841"/>
<dbReference type="Pfam" id="PF02388">
    <property type="entry name" value="FemAB"/>
    <property type="match status" value="1"/>
</dbReference>
<evidence type="ECO:0000256" key="1">
    <source>
        <dbReference type="ARBA" id="ARBA00009943"/>
    </source>
</evidence>
<dbReference type="Gene3D" id="1.20.58.90">
    <property type="match status" value="1"/>
</dbReference>
<name>A0A0P6S4V8_9STRE</name>
<dbReference type="EMBL" id="LHQM01000003">
    <property type="protein sequence ID" value="KPJ23152.1"/>
    <property type="molecule type" value="Genomic_DNA"/>
</dbReference>
<dbReference type="SUPFAM" id="SSF55729">
    <property type="entry name" value="Acyl-CoA N-acyltransferases (Nat)"/>
    <property type="match status" value="2"/>
</dbReference>
<organism evidence="7 8">
    <name type="scientific">Streptococcus phocae</name>
    <dbReference type="NCBI Taxonomy" id="119224"/>
    <lineage>
        <taxon>Bacteria</taxon>
        <taxon>Bacillati</taxon>
        <taxon>Bacillota</taxon>
        <taxon>Bacilli</taxon>
        <taxon>Lactobacillales</taxon>
        <taxon>Streptococcaceae</taxon>
        <taxon>Streptococcus</taxon>
    </lineage>
</organism>
<keyword evidence="2 7" id="KW-0808">Transferase</keyword>
<evidence type="ECO:0000256" key="2">
    <source>
        <dbReference type="ARBA" id="ARBA00022679"/>
    </source>
</evidence>
<comment type="similarity">
    <text evidence="1">Belongs to the FemABX family.</text>
</comment>
<reference evidence="7 8" key="1">
    <citation type="submission" date="2015-08" db="EMBL/GenBank/DDBJ databases">
        <title>Genome sequence of Streptococcus phocae subsp. phocae ATCC 51973T isolated from liver specimen obtained from seal.</title>
        <authorList>
            <person name="Avendano-Herrera R."/>
        </authorList>
    </citation>
    <scope>NUCLEOTIDE SEQUENCE [LARGE SCALE GENOMIC DNA]</scope>
    <source>
        <strain evidence="7 8">ATCC 51973</strain>
    </source>
</reference>
<dbReference type="PANTHER" id="PTHR36174">
    <property type="entry name" value="LIPID II:GLYCINE GLYCYLTRANSFERASE"/>
    <property type="match status" value="1"/>
</dbReference>
<dbReference type="PANTHER" id="PTHR36174:SF1">
    <property type="entry name" value="LIPID II:GLYCINE GLYCYLTRANSFERASE"/>
    <property type="match status" value="1"/>
</dbReference>
<evidence type="ECO:0000313" key="7">
    <source>
        <dbReference type="EMBL" id="KPJ23152.1"/>
    </source>
</evidence>
<proteinExistence type="inferred from homology"/>
<evidence type="ECO:0000256" key="5">
    <source>
        <dbReference type="ARBA" id="ARBA00023315"/>
    </source>
</evidence>
<dbReference type="GO" id="GO:0016755">
    <property type="term" value="F:aminoacyltransferase activity"/>
    <property type="evidence" value="ECO:0007669"/>
    <property type="project" value="InterPro"/>
</dbReference>
<keyword evidence="3" id="KW-0133">Cell shape</keyword>
<dbReference type="AlphaFoldDB" id="A0A0P6S4V8"/>
<dbReference type="STRING" id="119224.AKK44_00570"/>
<dbReference type="InterPro" id="IPR050644">
    <property type="entry name" value="PG_Glycine_Bridge_Synth"/>
</dbReference>
<dbReference type="Proteomes" id="UP000049578">
    <property type="component" value="Unassembled WGS sequence"/>
</dbReference>
<comment type="caution">
    <text evidence="7">The sequence shown here is derived from an EMBL/GenBank/DDBJ whole genome shotgun (WGS) entry which is preliminary data.</text>
</comment>
<keyword evidence="4" id="KW-0573">Peptidoglycan synthesis</keyword>
<dbReference type="GO" id="GO:0009252">
    <property type="term" value="P:peptidoglycan biosynthetic process"/>
    <property type="evidence" value="ECO:0007669"/>
    <property type="project" value="UniProtKB-KW"/>
</dbReference>
<gene>
    <name evidence="7" type="ORF">AKK44_00570</name>
</gene>
<dbReference type="InterPro" id="IPR003447">
    <property type="entry name" value="FEMABX"/>
</dbReference>
<evidence type="ECO:0000313" key="8">
    <source>
        <dbReference type="Proteomes" id="UP000049578"/>
    </source>
</evidence>
<protein>
    <submittedName>
        <fullName evidence="7">UDP-N-acetylmuramoylpentapeptide-lysine N(6)-alanyltransferase</fullName>
    </submittedName>
</protein>
<sequence>MTNSTFYAKIGISAKEHDQFVTQHPQINLLQSSAWASVKKQWQNERIGIYQGDKQVASMSVLIRPLPMGFSLIYIPRGPVMDYDNLELVKFTIKTLKTYGKGHKALFIKCDPAILLKQYQIGETSSELPAGLKAIEHLKKAGAYWTGLTTAISESIQPRFQANIHTQDDIENTFAKHTKRLMKDAKRRGVETYRGNQSDIETFSKLVGLTEERQKISLRNEAYFKSIMDIYGDDAYLHIATINISQKLADYKSQLIGIEQDIASTDPHQKKRLSKLQDQQQSLQKYISEFETYAVTYPDKVAIAGILSISYGNVMEMLYAGMNADFKKCYPQYLLYPTVFKDAHEHQIIWANMGGVEGTLDDGLTKFKANFNPTIEEFIGEFNIPVSPFYHAANSFYKIRKYLRHKS</sequence>
<evidence type="ECO:0000256" key="4">
    <source>
        <dbReference type="ARBA" id="ARBA00022984"/>
    </source>
</evidence>
<keyword evidence="6" id="KW-0961">Cell wall biogenesis/degradation</keyword>
<dbReference type="Gene3D" id="3.40.630.30">
    <property type="match status" value="2"/>
</dbReference>